<dbReference type="InterPro" id="IPR022081">
    <property type="entry name" value="DUF3631"/>
</dbReference>
<feature type="domain" description="DUF3631" evidence="1">
    <location>
        <begin position="176"/>
        <end position="355"/>
    </location>
</feature>
<protein>
    <submittedName>
        <fullName evidence="2">DUF3631 domain-containing protein</fullName>
    </submittedName>
</protein>
<evidence type="ECO:0000313" key="3">
    <source>
        <dbReference type="Proteomes" id="UP001597349"/>
    </source>
</evidence>
<comment type="caution">
    <text evidence="2">The sequence shown here is derived from an EMBL/GenBank/DDBJ whole genome shotgun (WGS) entry which is preliminary data.</text>
</comment>
<dbReference type="Pfam" id="PF12307">
    <property type="entry name" value="DUF3631"/>
    <property type="match status" value="1"/>
</dbReference>
<proteinExistence type="predicted"/>
<dbReference type="RefSeq" id="WP_379018718.1">
    <property type="nucleotide sequence ID" value="NZ_JBHUGY010000019.1"/>
</dbReference>
<keyword evidence="3" id="KW-1185">Reference proteome</keyword>
<reference evidence="3" key="1">
    <citation type="journal article" date="2019" name="Int. J. Syst. Evol. Microbiol.">
        <title>The Global Catalogue of Microorganisms (GCM) 10K type strain sequencing project: providing services to taxonomists for standard genome sequencing and annotation.</title>
        <authorList>
            <consortium name="The Broad Institute Genomics Platform"/>
            <consortium name="The Broad Institute Genome Sequencing Center for Infectious Disease"/>
            <person name="Wu L."/>
            <person name="Ma J."/>
        </authorList>
    </citation>
    <scope>NUCLEOTIDE SEQUENCE [LARGE SCALE GENOMIC DNA]</scope>
    <source>
        <strain evidence="3">CGMCC 1.16226</strain>
    </source>
</reference>
<name>A0ABW4WCK8_9HYPH</name>
<dbReference type="EMBL" id="JBHUGY010000019">
    <property type="protein sequence ID" value="MFD2053773.1"/>
    <property type="molecule type" value="Genomic_DNA"/>
</dbReference>
<dbReference type="Proteomes" id="UP001597349">
    <property type="component" value="Unassembled WGS sequence"/>
</dbReference>
<accession>A0ABW4WCK8</accession>
<evidence type="ECO:0000313" key="2">
    <source>
        <dbReference type="EMBL" id="MFD2053773.1"/>
    </source>
</evidence>
<gene>
    <name evidence="2" type="ORF">ACFSQT_11960</name>
</gene>
<sequence>MMEADDFAAELLDEVYNFVGRFVAYPSEAAHVAHVLWIAHTHMMQAWESTPRIAFLSPEPGSGKTRALEISELLVPRPVESVNVSPAYLFRKVADEAGAPTILFDEIDTIFGPKAKDNEEIRGLLNAGHRRGATAGRCVVRGKIIETEELPAYCAVALAGLGDLPDTILTRSVIIRMRRRAPDEAVEPYRRRVHKPAGDVVHKRLAGWAEFIAADIGNEWPEMPAGIKDRDADVWEPLLAVAAAAGGHWPRRARVAAVALVALSKESTPSLGVKLLADIKTVFNDNEVLATESILIRLCALDESPWSDMRGKPLDDRQLAQKLRPYGIKPRVVRIGTATPRGYHMADFIDAWRRYLSTPPQESATSATSATAVAA</sequence>
<evidence type="ECO:0000259" key="1">
    <source>
        <dbReference type="Pfam" id="PF12307"/>
    </source>
</evidence>
<organism evidence="2 3">
    <name type="scientific">Mesorhizobium calcicola</name>
    <dbReference type="NCBI Taxonomy" id="1300310"/>
    <lineage>
        <taxon>Bacteria</taxon>
        <taxon>Pseudomonadati</taxon>
        <taxon>Pseudomonadota</taxon>
        <taxon>Alphaproteobacteria</taxon>
        <taxon>Hyphomicrobiales</taxon>
        <taxon>Phyllobacteriaceae</taxon>
        <taxon>Mesorhizobium</taxon>
    </lineage>
</organism>